<proteinExistence type="predicted"/>
<sequence>MTKKMNFSNAYTRYGPLIATFLIVLAGHSPIIILDTLRFLQGLITPSIIFPMLALMVIASVVGYAIGIIPVYITWLVFEKKFAMKLPSATAFQALLYGVYAGLIWTPFLLLSFIDIKIFYFGLAFCGLIILPTSAICGWLEWRKLQKKENTLPSIR</sequence>
<dbReference type="RefSeq" id="WP_317081222.1">
    <property type="nucleotide sequence ID" value="NZ_JASVDY010000001.1"/>
</dbReference>
<reference evidence="2 3" key="1">
    <citation type="submission" date="2023-06" db="EMBL/GenBank/DDBJ databases">
        <title>Genomic Analysis of Acinetobacter Strains Recovered from South Australian Aquatic Samples provides Insights into the Circulation of Antibiotic Resistance determinants in the Environment.</title>
        <authorList>
            <person name="Tobin L."/>
            <person name="Jarocki V.M."/>
            <person name="Kenyon J."/>
            <person name="Drigo B."/>
            <person name="Donner E."/>
            <person name="Djordjevic S.P."/>
            <person name="Hamidian M."/>
        </authorList>
    </citation>
    <scope>NUCLEOTIDE SEQUENCE [LARGE SCALE GENOMIC DNA]</scope>
    <source>
        <strain evidence="2 3">SAAc652</strain>
    </source>
</reference>
<keyword evidence="1" id="KW-1133">Transmembrane helix</keyword>
<keyword evidence="3" id="KW-1185">Reference proteome</keyword>
<organism evidence="2 3">
    <name type="scientific">Acinetobacter chinensis</name>
    <dbReference type="NCBI Taxonomy" id="2004650"/>
    <lineage>
        <taxon>Bacteria</taxon>
        <taxon>Pseudomonadati</taxon>
        <taxon>Pseudomonadota</taxon>
        <taxon>Gammaproteobacteria</taxon>
        <taxon>Moraxellales</taxon>
        <taxon>Moraxellaceae</taxon>
        <taxon>Acinetobacter</taxon>
    </lineage>
</organism>
<feature type="transmembrane region" description="Helical" evidence="1">
    <location>
        <begin position="12"/>
        <end position="33"/>
    </location>
</feature>
<protein>
    <recommendedName>
        <fullName evidence="4">MFS transporter</fullName>
    </recommendedName>
</protein>
<accession>A0ABU3WBH4</accession>
<evidence type="ECO:0000313" key="2">
    <source>
        <dbReference type="EMBL" id="MDV2467561.1"/>
    </source>
</evidence>
<keyword evidence="1" id="KW-0812">Transmembrane</keyword>
<feature type="transmembrane region" description="Helical" evidence="1">
    <location>
        <begin position="118"/>
        <end position="140"/>
    </location>
</feature>
<feature type="transmembrane region" description="Helical" evidence="1">
    <location>
        <begin position="53"/>
        <end position="78"/>
    </location>
</feature>
<keyword evidence="1" id="KW-0472">Membrane</keyword>
<evidence type="ECO:0000256" key="1">
    <source>
        <dbReference type="SAM" id="Phobius"/>
    </source>
</evidence>
<feature type="transmembrane region" description="Helical" evidence="1">
    <location>
        <begin position="90"/>
        <end position="112"/>
    </location>
</feature>
<dbReference type="EMBL" id="JASVDY010000001">
    <property type="protein sequence ID" value="MDV2467561.1"/>
    <property type="molecule type" value="Genomic_DNA"/>
</dbReference>
<evidence type="ECO:0008006" key="4">
    <source>
        <dbReference type="Google" id="ProtNLM"/>
    </source>
</evidence>
<name>A0ABU3WBH4_9GAMM</name>
<evidence type="ECO:0000313" key="3">
    <source>
        <dbReference type="Proteomes" id="UP001278188"/>
    </source>
</evidence>
<dbReference type="Proteomes" id="UP001278188">
    <property type="component" value="Unassembled WGS sequence"/>
</dbReference>
<gene>
    <name evidence="2" type="ORF">QR674_00970</name>
</gene>
<comment type="caution">
    <text evidence="2">The sequence shown here is derived from an EMBL/GenBank/DDBJ whole genome shotgun (WGS) entry which is preliminary data.</text>
</comment>